<evidence type="ECO:0000259" key="2">
    <source>
        <dbReference type="Pfam" id="PF07693"/>
    </source>
</evidence>
<dbReference type="RefSeq" id="WP_089997701.1">
    <property type="nucleotide sequence ID" value="NZ_FBSY01000015.1"/>
</dbReference>
<keyword evidence="1" id="KW-0812">Transmembrane</keyword>
<organism evidence="3 4">
    <name type="scientific">Leuconostoc gasicomitatum</name>
    <dbReference type="NCBI Taxonomy" id="115778"/>
    <lineage>
        <taxon>Bacteria</taxon>
        <taxon>Bacillati</taxon>
        <taxon>Bacillota</taxon>
        <taxon>Bacilli</taxon>
        <taxon>Lactobacillales</taxon>
        <taxon>Lactobacillaceae</taxon>
        <taxon>Leuconostoc</taxon>
        <taxon>Leuconostoc gelidum group</taxon>
    </lineage>
</organism>
<comment type="caution">
    <text evidence="3">The sequence shown here is derived from an EMBL/GenBank/DDBJ whole genome shotgun (WGS) entry which is preliminary data.</text>
</comment>
<keyword evidence="1" id="KW-1133">Transmembrane helix</keyword>
<feature type="transmembrane region" description="Helical" evidence="1">
    <location>
        <begin position="89"/>
        <end position="109"/>
    </location>
</feature>
<evidence type="ECO:0000256" key="1">
    <source>
        <dbReference type="SAM" id="Phobius"/>
    </source>
</evidence>
<dbReference type="EMBL" id="FBSY01000015">
    <property type="protein sequence ID" value="CUW14756.1"/>
    <property type="molecule type" value="Genomic_DNA"/>
</dbReference>
<dbReference type="Proteomes" id="UP000199271">
    <property type="component" value="Unassembled WGS sequence"/>
</dbReference>
<accession>A0ABP2B6E0</accession>
<dbReference type="InterPro" id="IPR011646">
    <property type="entry name" value="KAP_P-loop"/>
</dbReference>
<keyword evidence="4" id="KW-1185">Reference proteome</keyword>
<dbReference type="InterPro" id="IPR027417">
    <property type="entry name" value="P-loop_NTPase"/>
</dbReference>
<sequence>MHRFCKKNRQTPTNPYELQSINTKNDEENLQKLLGKKKTFFLNGIWGSGKSTFLENTAGKKYKVRILNLWELDSKYSVFSVAFKVVHPALYFIERLIIAILITLSVASLPLQQLNLFNKMPAPLILLIIFCTIFVSVVKLMEVKTNTFDKFFLKRKGWLLKRSLLVIDDFDRVESDRQESIYKLLNFLHGEMEIFILGEYRSLELDKNTFYLHKFIDKRVELPYALQPKNIWFNYFSDLGKKLNTQIPEALIKKFIEDDRNLRDRVQFNNLVIQEFRDNKKMGHVKVGQQLIIMYLYLYYFQSYEKLIFKPESQLNLDDQLLQEMIAYLLKDESASYPVAFSVNRSNYLIFEIPKSLTISEIENILISPDKLEDALLEKKFSDSFFQFVSFKYVLLPYEIRKKIVHVIFSVAIEKRNLPTKVASFIIITELQGHRSSEFIGSSLHQWRKLLESFGYHINEQIYFFRLFHIFSYSQIGNSYFPELLGQESFYDKWNTEKNSLYSEEFIISYLSFKNLWYKFDEWTEDIWTAISELSESQFKHFSAVQNIQSKDNHSDFTLAITTPGVEDIYDRQRNTKFLEKMHAKIEDYAIDVVDE</sequence>
<feature type="domain" description="KAP NTPase" evidence="2">
    <location>
        <begin position="35"/>
        <end position="188"/>
    </location>
</feature>
<reference evidence="3 4" key="1">
    <citation type="submission" date="2015-12" db="EMBL/GenBank/DDBJ databases">
        <authorList>
            <person name="Andreevskaya M."/>
        </authorList>
    </citation>
    <scope>NUCLEOTIDE SEQUENCE [LARGE SCALE GENOMIC DNA]</scope>
    <source>
        <strain evidence="3 4">C122c</strain>
    </source>
</reference>
<dbReference type="Pfam" id="PF07693">
    <property type="entry name" value="KAP_NTPase"/>
    <property type="match status" value="1"/>
</dbReference>
<dbReference type="SUPFAM" id="SSF52540">
    <property type="entry name" value="P-loop containing nucleoside triphosphate hydrolases"/>
    <property type="match status" value="1"/>
</dbReference>
<keyword evidence="1" id="KW-0472">Membrane</keyword>
<name>A0ABP2B6E0_9LACO</name>
<feature type="transmembrane region" description="Helical" evidence="1">
    <location>
        <begin position="121"/>
        <end position="141"/>
    </location>
</feature>
<gene>
    <name evidence="3" type="ORF">C122C_0093</name>
</gene>
<dbReference type="Gene3D" id="3.40.50.300">
    <property type="entry name" value="P-loop containing nucleotide triphosphate hydrolases"/>
    <property type="match status" value="1"/>
</dbReference>
<proteinExistence type="predicted"/>
<evidence type="ECO:0000313" key="4">
    <source>
        <dbReference type="Proteomes" id="UP000199271"/>
    </source>
</evidence>
<evidence type="ECO:0000313" key="3">
    <source>
        <dbReference type="EMBL" id="CUW14756.1"/>
    </source>
</evidence>
<protein>
    <recommendedName>
        <fullName evidence="2">KAP NTPase domain-containing protein</fullName>
    </recommendedName>
</protein>